<gene>
    <name evidence="2" type="ORF">IQ10_02427</name>
</gene>
<protein>
    <submittedName>
        <fullName evidence="2">Uncharacterized protein</fullName>
    </submittedName>
</protein>
<dbReference type="EMBL" id="VLKZ01000006">
    <property type="protein sequence ID" value="TWI55867.1"/>
    <property type="molecule type" value="Genomic_DNA"/>
</dbReference>
<comment type="caution">
    <text evidence="2">The sequence shown here is derived from an EMBL/GenBank/DDBJ whole genome shotgun (WGS) entry which is preliminary data.</text>
</comment>
<dbReference type="Proteomes" id="UP000315711">
    <property type="component" value="Unassembled WGS sequence"/>
</dbReference>
<organism evidence="2 3">
    <name type="scientific">Halalkalibacter nanhaiisediminis</name>
    <dbReference type="NCBI Taxonomy" id="688079"/>
    <lineage>
        <taxon>Bacteria</taxon>
        <taxon>Bacillati</taxon>
        <taxon>Bacillota</taxon>
        <taxon>Bacilli</taxon>
        <taxon>Bacillales</taxon>
        <taxon>Bacillaceae</taxon>
        <taxon>Halalkalibacter</taxon>
    </lineage>
</organism>
<keyword evidence="1" id="KW-1133">Transmembrane helix</keyword>
<keyword evidence="1" id="KW-0812">Transmembrane</keyword>
<keyword evidence="1" id="KW-0472">Membrane</keyword>
<name>A0A562QGI2_9BACI</name>
<evidence type="ECO:0000313" key="3">
    <source>
        <dbReference type="Proteomes" id="UP000315711"/>
    </source>
</evidence>
<reference evidence="2 3" key="1">
    <citation type="journal article" date="2015" name="Stand. Genomic Sci.">
        <title>Genomic Encyclopedia of Bacterial and Archaeal Type Strains, Phase III: the genomes of soil and plant-associated and newly described type strains.</title>
        <authorList>
            <person name="Whitman W.B."/>
            <person name="Woyke T."/>
            <person name="Klenk H.P."/>
            <person name="Zhou Y."/>
            <person name="Lilburn T.G."/>
            <person name="Beck B.J."/>
            <person name="De Vos P."/>
            <person name="Vandamme P."/>
            <person name="Eisen J.A."/>
            <person name="Garrity G."/>
            <person name="Hugenholtz P."/>
            <person name="Kyrpides N.C."/>
        </authorList>
    </citation>
    <scope>NUCLEOTIDE SEQUENCE [LARGE SCALE GENOMIC DNA]</scope>
    <source>
        <strain evidence="2 3">CGMCC 1.10116</strain>
    </source>
</reference>
<sequence>MLEKILFHVLFILGCIPVYLIIFLSGLGILFIDVFETSSVISLEKILYTIIKFAAPILYLVCWIYFGIRIHKNKPK</sequence>
<dbReference type="AlphaFoldDB" id="A0A562QGI2"/>
<keyword evidence="3" id="KW-1185">Reference proteome</keyword>
<proteinExistence type="predicted"/>
<evidence type="ECO:0000313" key="2">
    <source>
        <dbReference type="EMBL" id="TWI55867.1"/>
    </source>
</evidence>
<accession>A0A562QGI2</accession>
<dbReference type="PROSITE" id="PS51257">
    <property type="entry name" value="PROKAR_LIPOPROTEIN"/>
    <property type="match status" value="1"/>
</dbReference>
<feature type="transmembrane region" description="Helical" evidence="1">
    <location>
        <begin position="46"/>
        <end position="66"/>
    </location>
</feature>
<evidence type="ECO:0000256" key="1">
    <source>
        <dbReference type="SAM" id="Phobius"/>
    </source>
</evidence>
<feature type="transmembrane region" description="Helical" evidence="1">
    <location>
        <begin position="7"/>
        <end position="34"/>
    </location>
</feature>